<dbReference type="Proteomes" id="UP000749559">
    <property type="component" value="Unassembled WGS sequence"/>
</dbReference>
<dbReference type="PANTHER" id="PTHR13156">
    <property type="entry name" value="NADH-UBIQUINONE OXIDOREDUCTASE 13 KD-A SUBUNIT"/>
    <property type="match status" value="1"/>
</dbReference>
<accession>A0A8S4NDM3</accession>
<reference evidence="2" key="1">
    <citation type="submission" date="2022-03" db="EMBL/GenBank/DDBJ databases">
        <authorList>
            <person name="Martin C."/>
        </authorList>
    </citation>
    <scope>NUCLEOTIDE SEQUENCE</scope>
</reference>
<dbReference type="InterPro" id="IPR019401">
    <property type="entry name" value="Znf_CHCC"/>
</dbReference>
<evidence type="ECO:0000313" key="2">
    <source>
        <dbReference type="EMBL" id="CAH1779110.1"/>
    </source>
</evidence>
<name>A0A8S4NDM3_OWEFU</name>
<evidence type="ECO:0000313" key="3">
    <source>
        <dbReference type="Proteomes" id="UP000749559"/>
    </source>
</evidence>
<comment type="caution">
    <text evidence="2">The sequence shown here is derived from an EMBL/GenBank/DDBJ whole genome shotgun (WGS) entry which is preliminary data.</text>
</comment>
<dbReference type="OrthoDB" id="307899at2759"/>
<organism evidence="2 3">
    <name type="scientific">Owenia fusiformis</name>
    <name type="common">Polychaete worm</name>
    <dbReference type="NCBI Taxonomy" id="6347"/>
    <lineage>
        <taxon>Eukaryota</taxon>
        <taxon>Metazoa</taxon>
        <taxon>Spiralia</taxon>
        <taxon>Lophotrochozoa</taxon>
        <taxon>Annelida</taxon>
        <taxon>Polychaeta</taxon>
        <taxon>Sedentaria</taxon>
        <taxon>Canalipalpata</taxon>
        <taxon>Sabellida</taxon>
        <taxon>Oweniida</taxon>
        <taxon>Oweniidae</taxon>
        <taxon>Owenia</taxon>
    </lineage>
</organism>
<dbReference type="FunFam" id="2.60.260.40:FF:000003">
    <property type="entry name" value="NADH dehydrogenase [ubiquinone] iron-sulfur protein 6, mitochondrial"/>
    <property type="match status" value="1"/>
</dbReference>
<dbReference type="AlphaFoldDB" id="A0A8S4NDM3"/>
<protein>
    <recommendedName>
        <fullName evidence="1">Zinc finger CHCC-type domain-containing protein</fullName>
    </recommendedName>
</protein>
<sequence>MATIFRTTFSRFRISRAVLRPLSTSTSRFTANELVEDKETHTGQKWEKEDYRMARYVDKSKTVNTRHAADLILEVPPIASQSRVVSCDGGGGPLGHPKVYINLDQEGNHSCTYCGLRFYKEDHH</sequence>
<dbReference type="Pfam" id="PF10276">
    <property type="entry name" value="zf-CHCC"/>
    <property type="match status" value="1"/>
</dbReference>
<dbReference type="GO" id="GO:0005739">
    <property type="term" value="C:mitochondrion"/>
    <property type="evidence" value="ECO:0007669"/>
    <property type="project" value="GOC"/>
</dbReference>
<evidence type="ECO:0000259" key="1">
    <source>
        <dbReference type="Pfam" id="PF10276"/>
    </source>
</evidence>
<dbReference type="PANTHER" id="PTHR13156:SF0">
    <property type="entry name" value="NADH DEHYDROGENASE [UBIQUINONE] IRON-SULFUR PROTEIN 6, MITOCHONDRIAL"/>
    <property type="match status" value="1"/>
</dbReference>
<dbReference type="EMBL" id="CAIIXF020000003">
    <property type="protein sequence ID" value="CAH1779110.1"/>
    <property type="molecule type" value="Genomic_DNA"/>
</dbReference>
<feature type="domain" description="Zinc finger CHCC-type" evidence="1">
    <location>
        <begin position="83"/>
        <end position="118"/>
    </location>
</feature>
<proteinExistence type="predicted"/>
<keyword evidence="3" id="KW-1185">Reference proteome</keyword>
<gene>
    <name evidence="2" type="ORF">OFUS_LOCUS5947</name>
</gene>
<dbReference type="Gene3D" id="2.60.260.40">
    <property type="entry name" value="q5lls5 like domains"/>
    <property type="match status" value="1"/>
</dbReference>
<dbReference type="GO" id="GO:0006120">
    <property type="term" value="P:mitochondrial electron transport, NADH to ubiquinone"/>
    <property type="evidence" value="ECO:0007669"/>
    <property type="project" value="TreeGrafter"/>
</dbReference>